<keyword evidence="6" id="KW-1185">Reference proteome</keyword>
<keyword evidence="2" id="KW-0812">Transmembrane</keyword>
<feature type="domain" description="ImpA C-terminal" evidence="4">
    <location>
        <begin position="305"/>
        <end position="444"/>
    </location>
</feature>
<name>A0ABT2E837_9ENTR</name>
<dbReference type="InterPro" id="IPR021069">
    <property type="entry name" value="ImpA_C"/>
</dbReference>
<dbReference type="Proteomes" id="UP001205357">
    <property type="component" value="Unassembled WGS sequence"/>
</dbReference>
<dbReference type="PANTHER" id="PTHR37024:SF5">
    <property type="entry name" value="IMPA N-TERMINAL DOMAIN-CONTAINING PROTEIN"/>
    <property type="match status" value="1"/>
</dbReference>
<dbReference type="EMBL" id="JALIGE010000076">
    <property type="protein sequence ID" value="MCS2163140.1"/>
    <property type="molecule type" value="Genomic_DNA"/>
</dbReference>
<gene>
    <name evidence="5" type="ORF">MUU47_18840</name>
</gene>
<feature type="domain" description="ImpA N-terminal" evidence="3">
    <location>
        <begin position="13"/>
        <end position="116"/>
    </location>
</feature>
<feature type="transmembrane region" description="Helical" evidence="2">
    <location>
        <begin position="231"/>
        <end position="255"/>
    </location>
</feature>
<accession>A0ABT2E837</accession>
<comment type="caution">
    <text evidence="5">The sequence shown here is derived from an EMBL/GenBank/DDBJ whole genome shotgun (WGS) entry which is preliminary data.</text>
</comment>
<dbReference type="Pfam" id="PF12486">
    <property type="entry name" value="VasL"/>
    <property type="match status" value="1"/>
</dbReference>
<evidence type="ECO:0000259" key="4">
    <source>
        <dbReference type="Pfam" id="PF12486"/>
    </source>
</evidence>
<keyword evidence="2" id="KW-1133">Transmembrane helix</keyword>
<dbReference type="PANTHER" id="PTHR37024">
    <property type="entry name" value="TYPE VI SECRETION SYSTEM DUF2094 AND IMPA-RELATED DOMAIN PROTEIN"/>
    <property type="match status" value="1"/>
</dbReference>
<dbReference type="InterPro" id="IPR010657">
    <property type="entry name" value="ImpA_N"/>
</dbReference>
<sequence length="448" mass="50049">MKAMVNLKALKINGHDPRLSKAFLLLSSDLSPLNGTLPTTTDWHMLEDKCFQLFRDYGYDLQNGVWFCLIAMRLNGWAGLAQSLELLSTAFTHNNLRCWPPVAAAQQRQQLIDWFCANVATQIYTLEYGPQNNGEMRQVERCIGLLCEYAKGQSSRSHDSLRNLHYFLQVRCRSVPYPPQKVMAQQAQSTVAADPKRVKEKPAPVPSGPQSAPVVLAQTTPSVSAAAQRPLCWALSGLAAGICLCLSVAVVGYYLQLPALSETLIAPVAQLQQRENALESAWRDTPAPRIQQQKQVILQQATPALNWLSAQSSDALFRQGDRLANYLELAFPNNQVSTQWRRSLKEKSGSIPALDGYIQANAHLDALEARLLNAERSKSKYMTVSELKTAVYQIRQDLQRNGIAAETLLWEMQSQKNKGEAVDPALLKQFSQRIDALNSHYFILTKLK</sequence>
<proteinExistence type="predicted"/>
<reference evidence="5 6" key="1">
    <citation type="submission" date="2022-04" db="EMBL/GenBank/DDBJ databases">
        <title>Proposal of a three novel species of Scandinavium, Scandinavium hiltneri, Scandinavium manionii, Scandinavium tedordense.</title>
        <authorList>
            <person name="Maddock D.W."/>
            <person name="Brady C.L."/>
            <person name="Denman S."/>
            <person name="Arnold D."/>
        </authorList>
    </citation>
    <scope>NUCLEOTIDE SEQUENCE [LARGE SCALE GENOMIC DNA]</scope>
    <source>
        <strain evidence="5 6">H11S7</strain>
    </source>
</reference>
<evidence type="ECO:0000259" key="3">
    <source>
        <dbReference type="Pfam" id="PF06812"/>
    </source>
</evidence>
<feature type="region of interest" description="Disordered" evidence="1">
    <location>
        <begin position="186"/>
        <end position="212"/>
    </location>
</feature>
<dbReference type="Pfam" id="PF06812">
    <property type="entry name" value="ImpA_N"/>
    <property type="match status" value="1"/>
</dbReference>
<dbReference type="RefSeq" id="WP_258989685.1">
    <property type="nucleotide sequence ID" value="NZ_JALIGE010000076.1"/>
</dbReference>
<protein>
    <submittedName>
        <fullName evidence="5">Type VI secretion system ImpA family N-terminal domain-containing protein</fullName>
    </submittedName>
</protein>
<organism evidence="5 6">
    <name type="scientific">Scandinavium hiltneri</name>
    <dbReference type="NCBI Taxonomy" id="2926519"/>
    <lineage>
        <taxon>Bacteria</taxon>
        <taxon>Pseudomonadati</taxon>
        <taxon>Pseudomonadota</taxon>
        <taxon>Gammaproteobacteria</taxon>
        <taxon>Enterobacterales</taxon>
        <taxon>Enterobacteriaceae</taxon>
        <taxon>Scandinavium</taxon>
    </lineage>
</organism>
<evidence type="ECO:0000256" key="1">
    <source>
        <dbReference type="SAM" id="MobiDB-lite"/>
    </source>
</evidence>
<keyword evidence="2" id="KW-0472">Membrane</keyword>
<evidence type="ECO:0000313" key="6">
    <source>
        <dbReference type="Proteomes" id="UP001205357"/>
    </source>
</evidence>
<evidence type="ECO:0000313" key="5">
    <source>
        <dbReference type="EMBL" id="MCS2163140.1"/>
    </source>
</evidence>
<evidence type="ECO:0000256" key="2">
    <source>
        <dbReference type="SAM" id="Phobius"/>
    </source>
</evidence>